<dbReference type="Proteomes" id="UP000663829">
    <property type="component" value="Unassembled WGS sequence"/>
</dbReference>
<protein>
    <submittedName>
        <fullName evidence="3">Uncharacterized protein</fullName>
    </submittedName>
</protein>
<feature type="compositionally biased region" description="Basic residues" evidence="1">
    <location>
        <begin position="382"/>
        <end position="392"/>
    </location>
</feature>
<dbReference type="Proteomes" id="UP000681722">
    <property type="component" value="Unassembled WGS sequence"/>
</dbReference>
<evidence type="ECO:0000313" key="3">
    <source>
        <dbReference type="EMBL" id="CAF1464095.1"/>
    </source>
</evidence>
<evidence type="ECO:0000256" key="1">
    <source>
        <dbReference type="SAM" id="MobiDB-lite"/>
    </source>
</evidence>
<dbReference type="EMBL" id="CAJOBC010085630">
    <property type="protein sequence ID" value="CAF4333648.1"/>
    <property type="molecule type" value="Genomic_DNA"/>
</dbReference>
<feature type="region of interest" description="Disordered" evidence="1">
    <location>
        <begin position="377"/>
        <end position="398"/>
    </location>
</feature>
<dbReference type="EMBL" id="CAJNOQ010020167">
    <property type="protein sequence ID" value="CAF1464095.1"/>
    <property type="molecule type" value="Genomic_DNA"/>
</dbReference>
<gene>
    <name evidence="3" type="ORF">GPM918_LOCUS35200</name>
    <name evidence="2" type="ORF">OVA965_LOCUS30650</name>
    <name evidence="5" type="ORF">SRO942_LOCUS35917</name>
    <name evidence="4" type="ORF">TMI583_LOCUS31453</name>
</gene>
<proteinExistence type="predicted"/>
<evidence type="ECO:0000313" key="5">
    <source>
        <dbReference type="EMBL" id="CAF4333648.1"/>
    </source>
</evidence>
<dbReference type="Proteomes" id="UP000682733">
    <property type="component" value="Unassembled WGS sequence"/>
</dbReference>
<comment type="caution">
    <text evidence="3">The sequence shown here is derived from an EMBL/GenBank/DDBJ whole genome shotgun (WGS) entry which is preliminary data.</text>
</comment>
<keyword evidence="6" id="KW-1185">Reference proteome</keyword>
<dbReference type="EMBL" id="CAJOBA010044050">
    <property type="protein sequence ID" value="CAF4158525.1"/>
    <property type="molecule type" value="Genomic_DNA"/>
</dbReference>
<reference evidence="3" key="1">
    <citation type="submission" date="2021-02" db="EMBL/GenBank/DDBJ databases">
        <authorList>
            <person name="Nowell W R."/>
        </authorList>
    </citation>
    <scope>NUCLEOTIDE SEQUENCE</scope>
</reference>
<dbReference type="Proteomes" id="UP000677228">
    <property type="component" value="Unassembled WGS sequence"/>
</dbReference>
<evidence type="ECO:0000313" key="6">
    <source>
        <dbReference type="Proteomes" id="UP000663829"/>
    </source>
</evidence>
<dbReference type="AlphaFoldDB" id="A0A815QLN2"/>
<evidence type="ECO:0000313" key="4">
    <source>
        <dbReference type="EMBL" id="CAF4158525.1"/>
    </source>
</evidence>
<organism evidence="3 6">
    <name type="scientific">Didymodactylos carnosus</name>
    <dbReference type="NCBI Taxonomy" id="1234261"/>
    <lineage>
        <taxon>Eukaryota</taxon>
        <taxon>Metazoa</taxon>
        <taxon>Spiralia</taxon>
        <taxon>Gnathifera</taxon>
        <taxon>Rotifera</taxon>
        <taxon>Eurotatoria</taxon>
        <taxon>Bdelloidea</taxon>
        <taxon>Philodinida</taxon>
        <taxon>Philodinidae</taxon>
        <taxon>Didymodactylos</taxon>
    </lineage>
</organism>
<name>A0A815QLN2_9BILA</name>
<accession>A0A815QLN2</accession>
<dbReference type="EMBL" id="CAJNOK010022420">
    <property type="protein sequence ID" value="CAF1347751.1"/>
    <property type="molecule type" value="Genomic_DNA"/>
</dbReference>
<evidence type="ECO:0000313" key="2">
    <source>
        <dbReference type="EMBL" id="CAF1347751.1"/>
    </source>
</evidence>
<sequence>MSTDTESEIIDPSLTRTINVSVKFGEIIDQISESHNVAERRLDIEDVKSIGLIQEDVNTMERLGQESFDRLRTSSSFNSLDIQQFDYDPNCNFNECFDDYDKGKQSESIVSSSTEISGNTQEVIPYWTQTSLEAPFVNTTQKDNADKLATEQYVTIPPIPSQDKNQLRIKNGINSKYRPQTKHEIFPIRGQNAGKVQPSRYIRDKVGCRDIILEIPEKYLSTNNLLIKVAWVTASHNGKTYYIPYKFQRDNKNVNVKDKNPIYYRVTKQDLCAREIKIKLVCIRSLINQLESVQSLKPFDGSSLPNDVIESAIVSTTELLNEYELEKSRLAFTLCSYHGHEQLKEPQKTGEPLTLDIDELEVKMFIESTVISDEMIEQENRQRKKRPTRRKKAEQPNCQYISERPLVGKRKRKVKETQTETRKKRCSTIGVRLYDNDVTKFQ</sequence>